<dbReference type="Pfam" id="PF03114">
    <property type="entry name" value="BAR"/>
    <property type="match status" value="1"/>
</dbReference>
<reference evidence="9 10" key="1">
    <citation type="journal article" date="2020" name="Nature">
        <title>Six reference-quality genomes reveal evolution of bat adaptations.</title>
        <authorList>
            <person name="Jebb D."/>
            <person name="Huang Z."/>
            <person name="Pippel M."/>
            <person name="Hughes G.M."/>
            <person name="Lavrichenko K."/>
            <person name="Devanna P."/>
            <person name="Winkler S."/>
            <person name="Jermiin L.S."/>
            <person name="Skirmuntt E.C."/>
            <person name="Katzourakis A."/>
            <person name="Burkitt-Gray L."/>
            <person name="Ray D.A."/>
            <person name="Sullivan K.A.M."/>
            <person name="Roscito J.G."/>
            <person name="Kirilenko B.M."/>
            <person name="Davalos L.M."/>
            <person name="Corthals A.P."/>
            <person name="Power M.L."/>
            <person name="Jones G."/>
            <person name="Ransome R.D."/>
            <person name="Dechmann D.K.N."/>
            <person name="Locatelli A.G."/>
            <person name="Puechmaille S.J."/>
            <person name="Fedrigo O."/>
            <person name="Jarvis E.D."/>
            <person name="Hiller M."/>
            <person name="Vernes S.C."/>
            <person name="Myers E.W."/>
            <person name="Teeling E.C."/>
        </authorList>
    </citation>
    <scope>NUCLEOTIDE SEQUENCE [LARGE SCALE GENOMIC DNA]</scope>
    <source>
        <strain evidence="9">MRhiFer1</strain>
        <tissue evidence="9">Lung</tissue>
    </source>
</reference>
<dbReference type="PROSITE" id="PS50002">
    <property type="entry name" value="SH3"/>
    <property type="match status" value="1"/>
</dbReference>
<evidence type="ECO:0000259" key="8">
    <source>
        <dbReference type="PROSITE" id="PS51021"/>
    </source>
</evidence>
<keyword evidence="2 4" id="KW-0728">SH3 domain</keyword>
<evidence type="ECO:0000259" key="7">
    <source>
        <dbReference type="PROSITE" id="PS50002"/>
    </source>
</evidence>
<dbReference type="InterPro" id="IPR035471">
    <property type="entry name" value="Amphiphysin-2_SH3"/>
</dbReference>
<dbReference type="GO" id="GO:0005886">
    <property type="term" value="C:plasma membrane"/>
    <property type="evidence" value="ECO:0007669"/>
    <property type="project" value="TreeGrafter"/>
</dbReference>
<dbReference type="Gene3D" id="1.20.1270.60">
    <property type="entry name" value="Arfaptin homology (AH) domain/BAR domain"/>
    <property type="match status" value="1"/>
</dbReference>
<dbReference type="Gene3D" id="2.30.30.40">
    <property type="entry name" value="SH3 Domains"/>
    <property type="match status" value="1"/>
</dbReference>
<evidence type="ECO:0000256" key="1">
    <source>
        <dbReference type="ARBA" id="ARBA00004496"/>
    </source>
</evidence>
<feature type="region of interest" description="Disordered" evidence="6">
    <location>
        <begin position="247"/>
        <end position="338"/>
    </location>
</feature>
<dbReference type="SUPFAM" id="SSF50044">
    <property type="entry name" value="SH3-domain"/>
    <property type="match status" value="1"/>
</dbReference>
<evidence type="ECO:0000313" key="9">
    <source>
        <dbReference type="EMBL" id="KAF6361119.1"/>
    </source>
</evidence>
<proteinExistence type="predicted"/>
<dbReference type="InterPro" id="IPR001452">
    <property type="entry name" value="SH3_domain"/>
</dbReference>
<dbReference type="GO" id="GO:0030100">
    <property type="term" value="P:regulation of endocytosis"/>
    <property type="evidence" value="ECO:0007669"/>
    <property type="project" value="InterPro"/>
</dbReference>
<evidence type="ECO:0000256" key="6">
    <source>
        <dbReference type="SAM" id="MobiDB-lite"/>
    </source>
</evidence>
<dbReference type="InterPro" id="IPR003005">
    <property type="entry name" value="Amphiphysin"/>
</dbReference>
<name>A0A7J7YGY6_RHIFE</name>
<keyword evidence="3" id="KW-0963">Cytoplasm</keyword>
<dbReference type="SUPFAM" id="SSF103657">
    <property type="entry name" value="BAR/IMD domain-like"/>
    <property type="match status" value="1"/>
</dbReference>
<gene>
    <name evidence="9" type="ORF">mRhiFer1_001489</name>
</gene>
<dbReference type="PANTHER" id="PTHR46514">
    <property type="entry name" value="AMPHIPHYSIN"/>
    <property type="match status" value="1"/>
</dbReference>
<dbReference type="FunFam" id="2.30.30.40:FF:000029">
    <property type="entry name" value="myc box-dependent-interacting protein 1 isoform X2"/>
    <property type="match status" value="1"/>
</dbReference>
<dbReference type="GO" id="GO:0005543">
    <property type="term" value="F:phospholipid binding"/>
    <property type="evidence" value="ECO:0007669"/>
    <property type="project" value="TreeGrafter"/>
</dbReference>
<evidence type="ECO:0000256" key="3">
    <source>
        <dbReference type="ARBA" id="ARBA00022490"/>
    </source>
</evidence>
<dbReference type="SMART" id="SM00326">
    <property type="entry name" value="SH3"/>
    <property type="match status" value="1"/>
</dbReference>
<dbReference type="PANTHER" id="PTHR46514:SF4">
    <property type="entry name" value="MYC BOX-DEPENDENT-INTERACTING PROTEIN 1"/>
    <property type="match status" value="1"/>
</dbReference>
<evidence type="ECO:0000256" key="4">
    <source>
        <dbReference type="PROSITE-ProRule" id="PRU00192"/>
    </source>
</evidence>
<dbReference type="InterPro" id="IPR036028">
    <property type="entry name" value="SH3-like_dom_sf"/>
</dbReference>
<comment type="caution">
    <text evidence="9">The sequence shown here is derived from an EMBL/GenBank/DDBJ whole genome shotgun (WGS) entry which is preliminary data.</text>
</comment>
<dbReference type="InterPro" id="IPR027267">
    <property type="entry name" value="AH/BAR_dom_sf"/>
</dbReference>
<comment type="subcellular location">
    <subcellularLocation>
        <location evidence="1">Cytoplasm</location>
    </subcellularLocation>
</comment>
<organism evidence="9 10">
    <name type="scientific">Rhinolophus ferrumequinum</name>
    <name type="common">Greater horseshoe bat</name>
    <dbReference type="NCBI Taxonomy" id="59479"/>
    <lineage>
        <taxon>Eukaryota</taxon>
        <taxon>Metazoa</taxon>
        <taxon>Chordata</taxon>
        <taxon>Craniata</taxon>
        <taxon>Vertebrata</taxon>
        <taxon>Euteleostomi</taxon>
        <taxon>Mammalia</taxon>
        <taxon>Eutheria</taxon>
        <taxon>Laurasiatheria</taxon>
        <taxon>Chiroptera</taxon>
        <taxon>Yinpterochiroptera</taxon>
        <taxon>Rhinolophoidea</taxon>
        <taxon>Rhinolophidae</taxon>
        <taxon>Rhinolophinae</taxon>
        <taxon>Rhinolophus</taxon>
    </lineage>
</organism>
<evidence type="ECO:0000256" key="5">
    <source>
        <dbReference type="SAM" id="Coils"/>
    </source>
</evidence>
<feature type="domain" description="SH3" evidence="7">
    <location>
        <begin position="425"/>
        <end position="498"/>
    </location>
</feature>
<dbReference type="PRINTS" id="PR01253">
    <property type="entry name" value="AMPHIPHYSIN2"/>
</dbReference>
<dbReference type="AlphaFoldDB" id="A0A7J7YGY6"/>
<dbReference type="CDD" id="cd12139">
    <property type="entry name" value="SH3_Bin1"/>
    <property type="match status" value="1"/>
</dbReference>
<sequence>MAEMGSKGVTAGKIASNVQKKLTRAQEKVLQKLGKADETKDEQFEQCVQNFNKQLNEGTRLQKDLRTYLASVKAMHEASKKLNECLQEVYEPDWPGRDEANKIAENNDLLWMDYHQKLVDQALLTMDTYLGQFPDIKSRIAKRGRKLVDYDSARHHYESLQTAKKKDDAKIAKAEEELVKAQKVFEEMNVDLQEELPSLWNSRVGFYVNTFQSIAGLEENFHKEMSKLNQNLNDVLVSLEKQHGSNAFTVKAQPRKKTKLFSRLRRKKNSDNTPAKGNKSPSPPPDGSPAATPEIRVNHEPELASSATPGAALPKSPSQLRKGPPVPPPPKHTPSKEVKQEQILSLFDDTFVPEISVTTPSQPADASEVAGGTQPAAGAVEPGETAASEAASSSLPAVVVETFSAAVNGTVESSSGAARLDLPPGFMFKVQAQHDYTATDTDELQLQAGDVVLVIPFQNPEEQDEGWLMGVKESDWNQHKELEKCRGVFPENFTERVQ</sequence>
<feature type="coiled-coil region" evidence="5">
    <location>
        <begin position="157"/>
        <end position="191"/>
    </location>
</feature>
<evidence type="ECO:0000256" key="2">
    <source>
        <dbReference type="ARBA" id="ARBA00022443"/>
    </source>
</evidence>
<protein>
    <submittedName>
        <fullName evidence="9">Bridging integrator 1</fullName>
    </submittedName>
</protein>
<dbReference type="EMBL" id="JACAGC010000006">
    <property type="protein sequence ID" value="KAF6361119.1"/>
    <property type="molecule type" value="Genomic_DNA"/>
</dbReference>
<dbReference type="GO" id="GO:0048156">
    <property type="term" value="F:tau protein binding"/>
    <property type="evidence" value="ECO:0007669"/>
    <property type="project" value="TreeGrafter"/>
</dbReference>
<feature type="domain" description="BAR" evidence="8">
    <location>
        <begin position="29"/>
        <end position="245"/>
    </location>
</feature>
<feature type="compositionally biased region" description="Basic residues" evidence="6">
    <location>
        <begin position="253"/>
        <end position="268"/>
    </location>
</feature>
<accession>A0A7J7YGY6</accession>
<dbReference type="Proteomes" id="UP000585614">
    <property type="component" value="Unassembled WGS sequence"/>
</dbReference>
<dbReference type="SMART" id="SM00721">
    <property type="entry name" value="BAR"/>
    <property type="match status" value="1"/>
</dbReference>
<dbReference type="PRINTS" id="PR01251">
    <property type="entry name" value="AMPHIPHYSIN"/>
</dbReference>
<dbReference type="PROSITE" id="PS51021">
    <property type="entry name" value="BAR"/>
    <property type="match status" value="1"/>
</dbReference>
<dbReference type="InterPro" id="IPR004148">
    <property type="entry name" value="BAR_dom"/>
</dbReference>
<evidence type="ECO:0000313" key="10">
    <source>
        <dbReference type="Proteomes" id="UP000585614"/>
    </source>
</evidence>
<dbReference type="FunFam" id="1.20.1270.60:FF:000007">
    <property type="entry name" value="Bridging integrator 1, isoform CRA_e"/>
    <property type="match status" value="1"/>
</dbReference>
<dbReference type="GO" id="GO:0008021">
    <property type="term" value="C:synaptic vesicle"/>
    <property type="evidence" value="ECO:0007669"/>
    <property type="project" value="TreeGrafter"/>
</dbReference>
<dbReference type="Pfam" id="PF14604">
    <property type="entry name" value="SH3_9"/>
    <property type="match status" value="1"/>
</dbReference>
<dbReference type="InterPro" id="IPR003023">
    <property type="entry name" value="Amphiphysin_2"/>
</dbReference>
<keyword evidence="5" id="KW-0175">Coiled coil</keyword>
<feature type="region of interest" description="Disordered" evidence="6">
    <location>
        <begin position="356"/>
        <end position="388"/>
    </location>
</feature>